<organism evidence="1 2">
    <name type="scientific">Shewanella chilikensis</name>
    <dbReference type="NCBI Taxonomy" id="558541"/>
    <lineage>
        <taxon>Bacteria</taxon>
        <taxon>Pseudomonadati</taxon>
        <taxon>Pseudomonadota</taxon>
        <taxon>Gammaproteobacteria</taxon>
        <taxon>Alteromonadales</taxon>
        <taxon>Shewanellaceae</taxon>
        <taxon>Shewanella</taxon>
    </lineage>
</organism>
<keyword evidence="2" id="KW-1185">Reference proteome</keyword>
<proteinExistence type="predicted"/>
<evidence type="ECO:0000313" key="1">
    <source>
        <dbReference type="EMBL" id="PYE59147.1"/>
    </source>
</evidence>
<reference evidence="1 2" key="1">
    <citation type="submission" date="2018-06" db="EMBL/GenBank/DDBJ databases">
        <title>Genomic Encyclopedia of Type Strains, Phase III (KMG-III): the genomes of soil and plant-associated and newly described type strains.</title>
        <authorList>
            <person name="Whitman W."/>
        </authorList>
    </citation>
    <scope>NUCLEOTIDE SEQUENCE [LARGE SCALE GENOMIC DNA]</scope>
    <source>
        <strain evidence="1 2">JC5</strain>
    </source>
</reference>
<dbReference type="Proteomes" id="UP000247584">
    <property type="component" value="Unassembled WGS sequence"/>
</dbReference>
<dbReference type="EMBL" id="QJSY01000009">
    <property type="protein sequence ID" value="PYE59147.1"/>
    <property type="molecule type" value="Genomic_DNA"/>
</dbReference>
<evidence type="ECO:0000313" key="2">
    <source>
        <dbReference type="Proteomes" id="UP000247584"/>
    </source>
</evidence>
<accession>A0ABX5PPR7</accession>
<name>A0ABX5PPR7_9GAMM</name>
<protein>
    <submittedName>
        <fullName evidence="1">Uncharacterized protein</fullName>
    </submittedName>
</protein>
<gene>
    <name evidence="1" type="ORF">C8J23_1091</name>
</gene>
<sequence length="52" mass="6324">LEQWHKLFKGDELTHKFTQGELIEAYEVPRLKHTIAIYRSSDQIYYRDLSQQ</sequence>
<comment type="caution">
    <text evidence="1">The sequence shown here is derived from an EMBL/GenBank/DDBJ whole genome shotgun (WGS) entry which is preliminary data.</text>
</comment>
<feature type="non-terminal residue" evidence="1">
    <location>
        <position position="1"/>
    </location>
</feature>